<keyword evidence="2" id="KW-1185">Reference proteome</keyword>
<organism evidence="1 2">
    <name type="scientific">Panicum virgatum</name>
    <name type="common">Blackwell switchgrass</name>
    <dbReference type="NCBI Taxonomy" id="38727"/>
    <lineage>
        <taxon>Eukaryota</taxon>
        <taxon>Viridiplantae</taxon>
        <taxon>Streptophyta</taxon>
        <taxon>Embryophyta</taxon>
        <taxon>Tracheophyta</taxon>
        <taxon>Spermatophyta</taxon>
        <taxon>Magnoliopsida</taxon>
        <taxon>Liliopsida</taxon>
        <taxon>Poales</taxon>
        <taxon>Poaceae</taxon>
        <taxon>PACMAD clade</taxon>
        <taxon>Panicoideae</taxon>
        <taxon>Panicodae</taxon>
        <taxon>Paniceae</taxon>
        <taxon>Panicinae</taxon>
        <taxon>Panicum</taxon>
        <taxon>Panicum sect. Hiantes</taxon>
    </lineage>
</organism>
<reference evidence="1" key="1">
    <citation type="submission" date="2020-05" db="EMBL/GenBank/DDBJ databases">
        <title>WGS assembly of Panicum virgatum.</title>
        <authorList>
            <person name="Lovell J.T."/>
            <person name="Jenkins J."/>
            <person name="Shu S."/>
            <person name="Juenger T.E."/>
            <person name="Schmutz J."/>
        </authorList>
    </citation>
    <scope>NUCLEOTIDE SEQUENCE</scope>
    <source>
        <strain evidence="1">AP13</strain>
    </source>
</reference>
<accession>A0A8T0PHB9</accession>
<dbReference type="EMBL" id="CM029051">
    <property type="protein sequence ID" value="KAG2560029.1"/>
    <property type="molecule type" value="Genomic_DNA"/>
</dbReference>
<evidence type="ECO:0000313" key="1">
    <source>
        <dbReference type="EMBL" id="KAG2560029.1"/>
    </source>
</evidence>
<name>A0A8T0PHB9_PANVG</name>
<evidence type="ECO:0000313" key="2">
    <source>
        <dbReference type="Proteomes" id="UP000823388"/>
    </source>
</evidence>
<comment type="caution">
    <text evidence="1">The sequence shown here is derived from an EMBL/GenBank/DDBJ whole genome shotgun (WGS) entry which is preliminary data.</text>
</comment>
<gene>
    <name evidence="1" type="ORF">PVAP13_8KG030751</name>
</gene>
<sequence length="122" mass="13467">MPEVGATRAMPEDRRGGMLAAAPCLLRLAQHGPGHPLSHLARSPLARQQLFCLQTARCTGRTGWWWTGGCVRARSPTDYLASLRAFLLSSDRLLVDGNCKGDQQLVPVQFWSCVRIRAILII</sequence>
<dbReference type="AlphaFoldDB" id="A0A8T0PHB9"/>
<dbReference type="Proteomes" id="UP000823388">
    <property type="component" value="Chromosome 8K"/>
</dbReference>
<protein>
    <submittedName>
        <fullName evidence="1">Uncharacterized protein</fullName>
    </submittedName>
</protein>
<proteinExistence type="predicted"/>